<reference evidence="8" key="1">
    <citation type="submission" date="2023-10" db="EMBL/GenBank/DDBJ databases">
        <authorList>
            <person name="Chen Y."/>
            <person name="Shah S."/>
            <person name="Dougan E. K."/>
            <person name="Thang M."/>
            <person name="Chan C."/>
        </authorList>
    </citation>
    <scope>NUCLEOTIDE SEQUENCE [LARGE SCALE GENOMIC DNA]</scope>
</reference>
<accession>A0ABN9X3I2</accession>
<feature type="region of interest" description="Disordered" evidence="7">
    <location>
        <begin position="371"/>
        <end position="414"/>
    </location>
</feature>
<dbReference type="EMBL" id="CAUYUJ010019727">
    <property type="protein sequence ID" value="CAK0893285.1"/>
    <property type="molecule type" value="Genomic_DNA"/>
</dbReference>
<keyword evidence="2" id="KW-0813">Transport</keyword>
<keyword evidence="4" id="KW-1133">Transmembrane helix</keyword>
<gene>
    <name evidence="8" type="ORF">PCOR1329_LOCUS72668</name>
</gene>
<evidence type="ECO:0000256" key="4">
    <source>
        <dbReference type="ARBA" id="ARBA00022989"/>
    </source>
</evidence>
<comment type="subcellular location">
    <subcellularLocation>
        <location evidence="1">Membrane</location>
        <topology evidence="1">Multi-pass membrane protein</topology>
    </subcellularLocation>
</comment>
<evidence type="ECO:0000256" key="3">
    <source>
        <dbReference type="ARBA" id="ARBA00022692"/>
    </source>
</evidence>
<evidence type="ECO:0000256" key="7">
    <source>
        <dbReference type="SAM" id="MobiDB-lite"/>
    </source>
</evidence>
<evidence type="ECO:0000313" key="8">
    <source>
        <dbReference type="EMBL" id="CAK0893285.1"/>
    </source>
</evidence>
<keyword evidence="5" id="KW-0406">Ion transport</keyword>
<proteinExistence type="predicted"/>
<sequence>MKAEWCDACGSLIAFAQTSKMSTESIMRFSHTLVRLFGLMHAMALEEMSGVDDLIQFPLLDIDGLDKKDLMILTTAAAHGRTVEIVCQWIKVTIIRATHTGVLDVPAPILTRVFQELGTGLVNYHEAVQVVIWPFPFPYAQMGAVLIVVYMFVTPFVVCTWSDSPYYCFTATFVSLVCMRGLEMIAVELENPFGTDPNDLPLAALHAAVNRDLTLLVNPQAWQVPQLVDKALVNYDDLSLSLNSSSEMSTTLRDMHWQSESNGGGASGSSGFKGQTRDRSDSLASGDAKPPPAPLHNPARMQRSRTGLLGTAAASRMAKHRKMTNWHNNQYGLEECGGSGGRTAGMLGICVDAPRRAPRTATSPAVFDALSAENRPDAVRPRQAPEGLSHQALPGALSGAGVGDGRQTSAESPG</sequence>
<keyword evidence="6" id="KW-0472">Membrane</keyword>
<evidence type="ECO:0008006" key="10">
    <source>
        <dbReference type="Google" id="ProtNLM"/>
    </source>
</evidence>
<evidence type="ECO:0000256" key="6">
    <source>
        <dbReference type="ARBA" id="ARBA00023136"/>
    </source>
</evidence>
<dbReference type="Pfam" id="PF25539">
    <property type="entry name" value="Bestrophin_2"/>
    <property type="match status" value="1"/>
</dbReference>
<feature type="region of interest" description="Disordered" evidence="7">
    <location>
        <begin position="257"/>
        <end position="304"/>
    </location>
</feature>
<dbReference type="Proteomes" id="UP001189429">
    <property type="component" value="Unassembled WGS sequence"/>
</dbReference>
<evidence type="ECO:0000256" key="2">
    <source>
        <dbReference type="ARBA" id="ARBA00022448"/>
    </source>
</evidence>
<dbReference type="PANTHER" id="PTHR33281:SF20">
    <property type="match status" value="1"/>
</dbReference>
<evidence type="ECO:0000313" key="9">
    <source>
        <dbReference type="Proteomes" id="UP001189429"/>
    </source>
</evidence>
<name>A0ABN9X3I2_9DINO</name>
<evidence type="ECO:0000256" key="5">
    <source>
        <dbReference type="ARBA" id="ARBA00023065"/>
    </source>
</evidence>
<comment type="caution">
    <text evidence="8">The sequence shown here is derived from an EMBL/GenBank/DDBJ whole genome shotgun (WGS) entry which is preliminary data.</text>
</comment>
<organism evidence="8 9">
    <name type="scientific">Prorocentrum cordatum</name>
    <dbReference type="NCBI Taxonomy" id="2364126"/>
    <lineage>
        <taxon>Eukaryota</taxon>
        <taxon>Sar</taxon>
        <taxon>Alveolata</taxon>
        <taxon>Dinophyceae</taxon>
        <taxon>Prorocentrales</taxon>
        <taxon>Prorocentraceae</taxon>
        <taxon>Prorocentrum</taxon>
    </lineage>
</organism>
<keyword evidence="3" id="KW-0812">Transmembrane</keyword>
<protein>
    <recommendedName>
        <fullName evidence="10">Bestrophin homolog</fullName>
    </recommendedName>
</protein>
<keyword evidence="9" id="KW-1185">Reference proteome</keyword>
<evidence type="ECO:0000256" key="1">
    <source>
        <dbReference type="ARBA" id="ARBA00004141"/>
    </source>
</evidence>
<dbReference type="PANTHER" id="PTHR33281">
    <property type="entry name" value="UPF0187 PROTEIN YNEE"/>
    <property type="match status" value="1"/>
</dbReference>
<dbReference type="InterPro" id="IPR044669">
    <property type="entry name" value="YneE/VCCN1/2-like"/>
</dbReference>